<dbReference type="InterPro" id="IPR005791">
    <property type="entry name" value="SecD"/>
</dbReference>
<comment type="subcellular location">
    <subcellularLocation>
        <location evidence="1 9">Cell membrane</location>
        <topology evidence="1 9">Multi-pass membrane protein</topology>
    </subcellularLocation>
</comment>
<evidence type="ECO:0000256" key="7">
    <source>
        <dbReference type="ARBA" id="ARBA00023010"/>
    </source>
</evidence>
<sequence>MAQKYNASLNLKVKIRLFLALVIIVTIAGAILDYPQMFNQSIDLINNKLGLKIPQFFNWPFRLGLDLQGGTQLIYQADVSKVPGSDRNDSLEGVRDVIERRVNAFGVSEPLVQTTKEGDNYRVIVELAGVKDVTEAIKMIGETPLLEFKEQSTEPAQLTEEQKKEMEEYNKKAKASANEILTEVLAAPDKFSKIAKEKSEDLATNEQGGDLGFIQDGGTNGEFFKTLKNLSQNEVYGDIIENSEGYNILKRGEMKEETKVKASHLLICYKGAERCDKDTSKEDARKKIEELKSQATAENFAELVKANSTEPGASESAGDLGYFSRGQMVKEFEDAVFSMETGSISDVIETQFGFHLIYKSDQKQEPTYQAFRILIKNKKESDYISQGEYKYTGLTGKHLKKAQVNFDPNTNEPQVSLEFNDEGKDLFADITGRNVGKIVGIFLDGEAISLPKVNEKISEGKAVITGKFTLDEAKTLTRRLNAGALPVPIELVSQQTVGASLGQQFADRSLKAGLLAFILIAIFMICYYRLPGLLSVFALVIYSVVIMAIFKLIPVTLTLSGIAGFVLSVGMAVDANVLIFERMKEELGWGKPLGSASEEGFRRAWPSIRDSNVTTLISSFILYWFGTSIIKGFALTLSIGVLISMVSAILITKNFMTAAINLRFISQFAWLFPKKTFKNKI</sequence>
<dbReference type="AlphaFoldDB" id="A0A1G1XRF7"/>
<comment type="function">
    <text evidence="9">Part of the Sec protein translocase complex. Interacts with the SecYEG preprotein conducting channel. SecDF uses the proton motive force (PMF) to complete protein translocation after the ATP-dependent function of SecA.</text>
</comment>
<keyword evidence="6 9" id="KW-1133">Transmembrane helix</keyword>
<dbReference type="InterPro" id="IPR022813">
    <property type="entry name" value="SecD/SecF_arch_bac"/>
</dbReference>
<keyword evidence="2 9" id="KW-0813">Transport</keyword>
<evidence type="ECO:0000313" key="12">
    <source>
        <dbReference type="EMBL" id="OGY42196.1"/>
    </source>
</evidence>
<dbReference type="InterPro" id="IPR000297">
    <property type="entry name" value="PPIase_PpiC"/>
</dbReference>
<dbReference type="InterPro" id="IPR048631">
    <property type="entry name" value="SecD_1st"/>
</dbReference>
<name>A0A1G1XRF7_9BACT</name>
<dbReference type="Pfam" id="PF22599">
    <property type="entry name" value="SecDF_P1_head"/>
    <property type="match status" value="1"/>
</dbReference>
<dbReference type="InterPro" id="IPR055344">
    <property type="entry name" value="SecD_SecF_C_bact"/>
</dbReference>
<keyword evidence="4 9" id="KW-0812">Transmembrane</keyword>
<evidence type="ECO:0000256" key="6">
    <source>
        <dbReference type="ARBA" id="ARBA00022989"/>
    </source>
</evidence>
<dbReference type="Gene3D" id="3.30.1360.200">
    <property type="match status" value="1"/>
</dbReference>
<keyword evidence="10" id="KW-0697">Rotamase</keyword>
<evidence type="ECO:0000256" key="1">
    <source>
        <dbReference type="ARBA" id="ARBA00004651"/>
    </source>
</evidence>
<protein>
    <recommendedName>
        <fullName evidence="9">Protein translocase subunit SecD</fullName>
    </recommendedName>
</protein>
<evidence type="ECO:0000256" key="3">
    <source>
        <dbReference type="ARBA" id="ARBA00022475"/>
    </source>
</evidence>
<dbReference type="InterPro" id="IPR022646">
    <property type="entry name" value="SecD/SecF_CS"/>
</dbReference>
<dbReference type="Pfam" id="PF02355">
    <property type="entry name" value="SecD_SecF_C"/>
    <property type="match status" value="1"/>
</dbReference>
<dbReference type="PANTHER" id="PTHR30081:SF1">
    <property type="entry name" value="PROTEIN TRANSLOCASE SUBUNIT SECD"/>
    <property type="match status" value="1"/>
</dbReference>
<dbReference type="PROSITE" id="PS50198">
    <property type="entry name" value="PPIC_PPIASE_2"/>
    <property type="match status" value="2"/>
</dbReference>
<proteinExistence type="inferred from homology"/>
<evidence type="ECO:0000256" key="2">
    <source>
        <dbReference type="ARBA" id="ARBA00022448"/>
    </source>
</evidence>
<dbReference type="FunFam" id="1.20.1640.10:FF:000004">
    <property type="entry name" value="Protein translocase subunit SecD"/>
    <property type="match status" value="1"/>
</dbReference>
<dbReference type="NCBIfam" id="TIGR00916">
    <property type="entry name" value="2A0604s01"/>
    <property type="match status" value="1"/>
</dbReference>
<dbReference type="InterPro" id="IPR048634">
    <property type="entry name" value="SecD_SecF_C"/>
</dbReference>
<comment type="caution">
    <text evidence="9">Lacks conserved residue(s) required for the propagation of feature annotation.</text>
</comment>
<dbReference type="Pfam" id="PF13616">
    <property type="entry name" value="Rotamase_3"/>
    <property type="match status" value="1"/>
</dbReference>
<dbReference type="InterPro" id="IPR054384">
    <property type="entry name" value="SecDF_P1_head"/>
</dbReference>
<dbReference type="Gene3D" id="3.10.50.40">
    <property type="match status" value="2"/>
</dbReference>
<dbReference type="NCBIfam" id="TIGR01129">
    <property type="entry name" value="secD"/>
    <property type="match status" value="1"/>
</dbReference>
<dbReference type="GO" id="GO:0006605">
    <property type="term" value="P:protein targeting"/>
    <property type="evidence" value="ECO:0007669"/>
    <property type="project" value="UniProtKB-UniRule"/>
</dbReference>
<comment type="similarity">
    <text evidence="9">Belongs to the SecD/SecF family. SecD subfamily.</text>
</comment>
<feature type="transmembrane region" description="Helical" evidence="9">
    <location>
        <begin position="510"/>
        <end position="528"/>
    </location>
</feature>
<evidence type="ECO:0000256" key="10">
    <source>
        <dbReference type="PROSITE-ProRule" id="PRU00278"/>
    </source>
</evidence>
<reference evidence="12 13" key="1">
    <citation type="journal article" date="2016" name="Nat. Commun.">
        <title>Thousands of microbial genomes shed light on interconnected biogeochemical processes in an aquifer system.</title>
        <authorList>
            <person name="Anantharaman K."/>
            <person name="Brown C.T."/>
            <person name="Hug L.A."/>
            <person name="Sharon I."/>
            <person name="Castelle C.J."/>
            <person name="Probst A.J."/>
            <person name="Thomas B.C."/>
            <person name="Singh A."/>
            <person name="Wilkins M.J."/>
            <person name="Karaoz U."/>
            <person name="Brodie E.L."/>
            <person name="Williams K.H."/>
            <person name="Hubbard S.S."/>
            <person name="Banfield J.F."/>
        </authorList>
    </citation>
    <scope>NUCLEOTIDE SEQUENCE [LARGE SCALE GENOMIC DNA]</scope>
</reference>
<keyword evidence="10" id="KW-0413">Isomerase</keyword>
<dbReference type="Gene3D" id="3.30.70.3400">
    <property type="match status" value="1"/>
</dbReference>
<dbReference type="GO" id="GO:0065002">
    <property type="term" value="P:intracellular protein transmembrane transport"/>
    <property type="evidence" value="ECO:0007669"/>
    <property type="project" value="UniProtKB-UniRule"/>
</dbReference>
<dbReference type="HAMAP" id="MF_01463_B">
    <property type="entry name" value="SecD_B"/>
    <property type="match status" value="1"/>
</dbReference>
<dbReference type="SUPFAM" id="SSF54534">
    <property type="entry name" value="FKBP-like"/>
    <property type="match status" value="2"/>
</dbReference>
<dbReference type="GO" id="GO:0003755">
    <property type="term" value="F:peptidyl-prolyl cis-trans isomerase activity"/>
    <property type="evidence" value="ECO:0007669"/>
    <property type="project" value="UniProtKB-KW"/>
</dbReference>
<dbReference type="GO" id="GO:0005886">
    <property type="term" value="C:plasma membrane"/>
    <property type="evidence" value="ECO:0007669"/>
    <property type="project" value="UniProtKB-SubCell"/>
</dbReference>
<organism evidence="12 13">
    <name type="scientific">Candidatus Buchananbacteria bacterium RBG_13_39_9</name>
    <dbReference type="NCBI Taxonomy" id="1797531"/>
    <lineage>
        <taxon>Bacteria</taxon>
        <taxon>Candidatus Buchananiibacteriota</taxon>
    </lineage>
</organism>
<keyword evidence="8 9" id="KW-0472">Membrane</keyword>
<evidence type="ECO:0000259" key="11">
    <source>
        <dbReference type="PROSITE" id="PS50198"/>
    </source>
</evidence>
<feature type="transmembrane region" description="Helical" evidence="9">
    <location>
        <begin position="621"/>
        <end position="649"/>
    </location>
</feature>
<feature type="domain" description="PpiC" evidence="11">
    <location>
        <begin position="150"/>
        <end position="253"/>
    </location>
</feature>
<keyword evidence="5 9" id="KW-0653">Protein transport</keyword>
<dbReference type="PANTHER" id="PTHR30081">
    <property type="entry name" value="PROTEIN-EXPORT MEMBRANE PROTEIN SEC"/>
    <property type="match status" value="1"/>
</dbReference>
<feature type="domain" description="PpiC" evidence="11">
    <location>
        <begin position="257"/>
        <end position="361"/>
    </location>
</feature>
<evidence type="ECO:0000313" key="13">
    <source>
        <dbReference type="Proteomes" id="UP000176260"/>
    </source>
</evidence>
<keyword evidence="3 9" id="KW-1003">Cell membrane</keyword>
<evidence type="ECO:0000256" key="4">
    <source>
        <dbReference type="ARBA" id="ARBA00022692"/>
    </source>
</evidence>
<keyword evidence="7 9" id="KW-0811">Translocation</keyword>
<dbReference type="Pfam" id="PF21760">
    <property type="entry name" value="SecD_1st"/>
    <property type="match status" value="1"/>
</dbReference>
<evidence type="ECO:0000256" key="8">
    <source>
        <dbReference type="ARBA" id="ARBA00023136"/>
    </source>
</evidence>
<evidence type="ECO:0000256" key="5">
    <source>
        <dbReference type="ARBA" id="ARBA00022927"/>
    </source>
</evidence>
<gene>
    <name evidence="9" type="primary">secD</name>
    <name evidence="12" type="ORF">A2Y67_01580</name>
</gene>
<comment type="caution">
    <text evidence="12">The sequence shown here is derived from an EMBL/GenBank/DDBJ whole genome shotgun (WGS) entry which is preliminary data.</text>
</comment>
<dbReference type="InterPro" id="IPR046357">
    <property type="entry name" value="PPIase_dom_sf"/>
</dbReference>
<dbReference type="Proteomes" id="UP000176260">
    <property type="component" value="Unassembled WGS sequence"/>
</dbReference>
<dbReference type="GO" id="GO:0043952">
    <property type="term" value="P:protein transport by the Sec complex"/>
    <property type="evidence" value="ECO:0007669"/>
    <property type="project" value="UniProtKB-UniRule"/>
</dbReference>
<accession>A0A1G1XRF7</accession>
<dbReference type="EMBL" id="MHIA01000016">
    <property type="protein sequence ID" value="OGY42196.1"/>
    <property type="molecule type" value="Genomic_DNA"/>
</dbReference>
<dbReference type="SUPFAM" id="SSF82866">
    <property type="entry name" value="Multidrug efflux transporter AcrB transmembrane domain"/>
    <property type="match status" value="1"/>
</dbReference>
<comment type="subunit">
    <text evidence="9">Forms a complex with SecF. Part of the essential Sec protein translocation apparatus which comprises SecA, SecYEG and auxiliary proteins SecDF. Other proteins may also be involved.</text>
</comment>
<evidence type="ECO:0000256" key="9">
    <source>
        <dbReference type="HAMAP-Rule" id="MF_01463"/>
    </source>
</evidence>
<dbReference type="GO" id="GO:0015450">
    <property type="term" value="F:protein-transporting ATPase activity"/>
    <property type="evidence" value="ECO:0007669"/>
    <property type="project" value="InterPro"/>
</dbReference>
<dbReference type="Pfam" id="PF07549">
    <property type="entry name" value="Sec_GG"/>
    <property type="match status" value="1"/>
</dbReference>